<dbReference type="EMBL" id="FQXC01000001">
    <property type="protein sequence ID" value="SHG68256.1"/>
    <property type="molecule type" value="Genomic_DNA"/>
</dbReference>
<dbReference type="Gene3D" id="2.40.30.170">
    <property type="match status" value="1"/>
</dbReference>
<name>A0A1M5LTD6_9RHOB</name>
<dbReference type="GO" id="GO:1990281">
    <property type="term" value="C:efflux pump complex"/>
    <property type="evidence" value="ECO:0007669"/>
    <property type="project" value="TreeGrafter"/>
</dbReference>
<dbReference type="Proteomes" id="UP000184221">
    <property type="component" value="Unassembled WGS sequence"/>
</dbReference>
<dbReference type="Gene3D" id="2.40.50.100">
    <property type="match status" value="1"/>
</dbReference>
<dbReference type="Gene3D" id="1.10.287.470">
    <property type="entry name" value="Helix hairpin bin"/>
    <property type="match status" value="1"/>
</dbReference>
<evidence type="ECO:0000313" key="4">
    <source>
        <dbReference type="EMBL" id="SHG68256.1"/>
    </source>
</evidence>
<feature type="chain" id="PRO_5012861318" evidence="3">
    <location>
        <begin position="17"/>
        <end position="386"/>
    </location>
</feature>
<dbReference type="NCBIfam" id="TIGR01730">
    <property type="entry name" value="RND_mfp"/>
    <property type="match status" value="1"/>
</dbReference>
<dbReference type="PANTHER" id="PTHR30469">
    <property type="entry name" value="MULTIDRUG RESISTANCE PROTEIN MDTA"/>
    <property type="match status" value="1"/>
</dbReference>
<evidence type="ECO:0000256" key="3">
    <source>
        <dbReference type="SAM" id="SignalP"/>
    </source>
</evidence>
<proteinExistence type="inferred from homology"/>
<dbReference type="GO" id="GO:0015562">
    <property type="term" value="F:efflux transmembrane transporter activity"/>
    <property type="evidence" value="ECO:0007669"/>
    <property type="project" value="TreeGrafter"/>
</dbReference>
<keyword evidence="3" id="KW-0732">Signal</keyword>
<organism evidence="4 5">
    <name type="scientific">Marivita hallyeonensis</name>
    <dbReference type="NCBI Taxonomy" id="996342"/>
    <lineage>
        <taxon>Bacteria</taxon>
        <taxon>Pseudomonadati</taxon>
        <taxon>Pseudomonadota</taxon>
        <taxon>Alphaproteobacteria</taxon>
        <taxon>Rhodobacterales</taxon>
        <taxon>Roseobacteraceae</taxon>
        <taxon>Marivita</taxon>
    </lineage>
</organism>
<gene>
    <name evidence="4" type="ORF">SAMN05443551_0273</name>
</gene>
<comment type="similarity">
    <text evidence="1">Belongs to the membrane fusion protein (MFP) (TC 8.A.1) family.</text>
</comment>
<feature type="coiled-coil region" evidence="2">
    <location>
        <begin position="94"/>
        <end position="166"/>
    </location>
</feature>
<dbReference type="AlphaFoldDB" id="A0A1M5LTD6"/>
<dbReference type="STRING" id="996342.SAMN05443551_0273"/>
<sequence length="386" mass="41194">MSAKTLLLMVTVLALAACLPEEENEATEDQTPVRTVRTEVAVMADPVITRSFPAVLEPPQITPLAFDIGGRLGPVRLQIGQAVAQGDVLATVEAADADLRLRQTEAALSEAEVTLANALEEADRQNQLFQRNVASEAARDRAQTTADQARARVEQQRRSLDLVRETLSDTELRAPFDGFINSVEVQNFGSVAAGQPVVTLYQDEGLQATILVSYEIASNLELGQPVDVRPDNGNPTPLPATVTEIARRAPAVSSFPVVVTLTEPRPDLRSGMAVEVLINSALPETLRGVSLPLGALATQRPADLSTPGARRASVFVVASDQDGGHVVQPRDVTLSAVVEGRLVVRDGLQEGERVVTAGVPFLEPGQAVRLEPGATSERQTDMEVSQ</sequence>
<protein>
    <submittedName>
        <fullName evidence="4">RND family efflux transporter, MFP subunit</fullName>
    </submittedName>
</protein>
<keyword evidence="5" id="KW-1185">Reference proteome</keyword>
<keyword evidence="2" id="KW-0175">Coiled coil</keyword>
<reference evidence="4 5" key="1">
    <citation type="submission" date="2016-11" db="EMBL/GenBank/DDBJ databases">
        <authorList>
            <person name="Jaros S."/>
            <person name="Januszkiewicz K."/>
            <person name="Wedrychowicz H."/>
        </authorList>
    </citation>
    <scope>NUCLEOTIDE SEQUENCE [LARGE SCALE GENOMIC DNA]</scope>
    <source>
        <strain evidence="4 5">DSM 29431</strain>
    </source>
</reference>
<dbReference type="OrthoDB" id="9806939at2"/>
<evidence type="ECO:0000313" key="5">
    <source>
        <dbReference type="Proteomes" id="UP000184221"/>
    </source>
</evidence>
<feature type="signal peptide" evidence="3">
    <location>
        <begin position="1"/>
        <end position="16"/>
    </location>
</feature>
<dbReference type="RefSeq" id="WP_072775740.1">
    <property type="nucleotide sequence ID" value="NZ_FQXC01000001.1"/>
</dbReference>
<dbReference type="Gene3D" id="2.40.420.20">
    <property type="match status" value="1"/>
</dbReference>
<dbReference type="PANTHER" id="PTHR30469:SF20">
    <property type="entry name" value="EFFLUX RND TRANSPORTER PERIPLASMIC ADAPTOR SUBUNIT"/>
    <property type="match status" value="1"/>
</dbReference>
<dbReference type="PROSITE" id="PS51257">
    <property type="entry name" value="PROKAR_LIPOPROTEIN"/>
    <property type="match status" value="1"/>
</dbReference>
<accession>A0A1M5LTD6</accession>
<dbReference type="SUPFAM" id="SSF111369">
    <property type="entry name" value="HlyD-like secretion proteins"/>
    <property type="match status" value="1"/>
</dbReference>
<dbReference type="InterPro" id="IPR006143">
    <property type="entry name" value="RND_pump_MFP"/>
</dbReference>
<evidence type="ECO:0000256" key="2">
    <source>
        <dbReference type="SAM" id="Coils"/>
    </source>
</evidence>
<evidence type="ECO:0000256" key="1">
    <source>
        <dbReference type="ARBA" id="ARBA00009477"/>
    </source>
</evidence>